<accession>A0AAV7TR39</accession>
<sequence>MPAATGFSAEPRRPCTVFPAPEDAGVTVRWISGIKLDALMRIRVPEGGTRDCSLNGTGSLSADNERRFGSHLSSRKKNSKEVFAAHLRLEEEAGERVSPTSSPKKSL</sequence>
<reference evidence="2" key="1">
    <citation type="journal article" date="2022" name="bioRxiv">
        <title>Sequencing and chromosome-scale assembly of the giantPleurodeles waltlgenome.</title>
        <authorList>
            <person name="Brown T."/>
            <person name="Elewa A."/>
            <person name="Iarovenko S."/>
            <person name="Subramanian E."/>
            <person name="Araus A.J."/>
            <person name="Petzold A."/>
            <person name="Susuki M."/>
            <person name="Suzuki K.-i.T."/>
            <person name="Hayashi T."/>
            <person name="Toyoda A."/>
            <person name="Oliveira C."/>
            <person name="Osipova E."/>
            <person name="Leigh N.D."/>
            <person name="Simon A."/>
            <person name="Yun M.H."/>
        </authorList>
    </citation>
    <scope>NUCLEOTIDE SEQUENCE</scope>
    <source>
        <strain evidence="2">20211129_DDA</strain>
        <tissue evidence="2">Liver</tissue>
    </source>
</reference>
<evidence type="ECO:0000313" key="3">
    <source>
        <dbReference type="Proteomes" id="UP001066276"/>
    </source>
</evidence>
<gene>
    <name evidence="2" type="ORF">NDU88_003921</name>
</gene>
<evidence type="ECO:0000313" key="2">
    <source>
        <dbReference type="EMBL" id="KAJ1178679.1"/>
    </source>
</evidence>
<dbReference type="Proteomes" id="UP001066276">
    <property type="component" value="Chromosome 3_2"/>
</dbReference>
<proteinExistence type="predicted"/>
<feature type="region of interest" description="Disordered" evidence="1">
    <location>
        <begin position="55"/>
        <end position="79"/>
    </location>
</feature>
<comment type="caution">
    <text evidence="2">The sequence shown here is derived from an EMBL/GenBank/DDBJ whole genome shotgun (WGS) entry which is preliminary data.</text>
</comment>
<protein>
    <submittedName>
        <fullName evidence="2">Uncharacterized protein</fullName>
    </submittedName>
</protein>
<dbReference type="AlphaFoldDB" id="A0AAV7TR39"/>
<dbReference type="EMBL" id="JANPWB010000006">
    <property type="protein sequence ID" value="KAJ1178679.1"/>
    <property type="molecule type" value="Genomic_DNA"/>
</dbReference>
<keyword evidence="3" id="KW-1185">Reference proteome</keyword>
<name>A0AAV7TR39_PLEWA</name>
<evidence type="ECO:0000256" key="1">
    <source>
        <dbReference type="SAM" id="MobiDB-lite"/>
    </source>
</evidence>
<organism evidence="2 3">
    <name type="scientific">Pleurodeles waltl</name>
    <name type="common">Iberian ribbed newt</name>
    <dbReference type="NCBI Taxonomy" id="8319"/>
    <lineage>
        <taxon>Eukaryota</taxon>
        <taxon>Metazoa</taxon>
        <taxon>Chordata</taxon>
        <taxon>Craniata</taxon>
        <taxon>Vertebrata</taxon>
        <taxon>Euteleostomi</taxon>
        <taxon>Amphibia</taxon>
        <taxon>Batrachia</taxon>
        <taxon>Caudata</taxon>
        <taxon>Salamandroidea</taxon>
        <taxon>Salamandridae</taxon>
        <taxon>Pleurodelinae</taxon>
        <taxon>Pleurodeles</taxon>
    </lineage>
</organism>